<proteinExistence type="inferred from homology"/>
<evidence type="ECO:0000256" key="5">
    <source>
        <dbReference type="PROSITE-ProRule" id="PRU00520"/>
    </source>
</evidence>
<comment type="catalytic activity">
    <reaction evidence="4 5">
        <text>an acyl phosphate + H2O = a carboxylate + phosphate + H(+)</text>
        <dbReference type="Rhea" id="RHEA:14965"/>
        <dbReference type="ChEBI" id="CHEBI:15377"/>
        <dbReference type="ChEBI" id="CHEBI:15378"/>
        <dbReference type="ChEBI" id="CHEBI:29067"/>
        <dbReference type="ChEBI" id="CHEBI:43474"/>
        <dbReference type="ChEBI" id="CHEBI:59918"/>
        <dbReference type="EC" id="3.6.1.7"/>
    </reaction>
</comment>
<feature type="active site" evidence="5">
    <location>
        <position position="138"/>
    </location>
</feature>
<dbReference type="PROSITE" id="PS00150">
    <property type="entry name" value="ACYLPHOSPHATASE_1"/>
    <property type="match status" value="1"/>
</dbReference>
<dbReference type="InterPro" id="IPR017968">
    <property type="entry name" value="Acylphosphatase_CS"/>
</dbReference>
<dbReference type="PANTHER" id="PTHR10029">
    <property type="entry name" value="ACYLPHOSPHATASE"/>
    <property type="match status" value="1"/>
</dbReference>
<feature type="domain" description="Acylphosphatase-like" evidence="7">
    <location>
        <begin position="105"/>
        <end position="195"/>
    </location>
</feature>
<dbReference type="GO" id="GO:0003998">
    <property type="term" value="F:acylphosphatase activity"/>
    <property type="evidence" value="ECO:0007669"/>
    <property type="project" value="UniProtKB-EC"/>
</dbReference>
<dbReference type="PANTHER" id="PTHR10029:SF3">
    <property type="entry name" value="ACYLPHOSPHATASE-RELATED"/>
    <property type="match status" value="1"/>
</dbReference>
<dbReference type="PROSITE" id="PS51160">
    <property type="entry name" value="ACYLPHOSPHATASE_3"/>
    <property type="match status" value="1"/>
</dbReference>
<organism evidence="8 9">
    <name type="scientific">Allacma fusca</name>
    <dbReference type="NCBI Taxonomy" id="39272"/>
    <lineage>
        <taxon>Eukaryota</taxon>
        <taxon>Metazoa</taxon>
        <taxon>Ecdysozoa</taxon>
        <taxon>Arthropoda</taxon>
        <taxon>Hexapoda</taxon>
        <taxon>Collembola</taxon>
        <taxon>Symphypleona</taxon>
        <taxon>Sminthuridae</taxon>
        <taxon>Allacma</taxon>
    </lineage>
</organism>
<keyword evidence="9" id="KW-1185">Reference proteome</keyword>
<evidence type="ECO:0000256" key="3">
    <source>
        <dbReference type="ARBA" id="ARBA00022801"/>
    </source>
</evidence>
<comment type="similarity">
    <text evidence="1 6">Belongs to the acylphosphatase family.</text>
</comment>
<dbReference type="OrthoDB" id="7961613at2759"/>
<name>A0A8J2JQQ6_9HEXA</name>
<feature type="active site" evidence="5">
    <location>
        <position position="120"/>
    </location>
</feature>
<sequence length="195" mass="22057">MEWVLNLSANNGSILNKLNHQALSEQSVTPKIPVDNNPTTITPGRSLFRLNSSICAINKQVYRKGKRLFPKSIFLEQLFCSGVRLSRSRAMASSGSTDAKTNLVSVDFEIFGKVQGVFFRKYTKAKGSMLNLRGWCENTERGTVIGQIEGPREKVAEMKNWLKTEGSPKSRISHCNFSNEQKIEKHNFNDFNIRK</sequence>
<dbReference type="InterPro" id="IPR020456">
    <property type="entry name" value="Acylphosphatase"/>
</dbReference>
<dbReference type="InterPro" id="IPR001792">
    <property type="entry name" value="Acylphosphatase-like_dom"/>
</dbReference>
<protein>
    <recommendedName>
        <fullName evidence="2 5">acylphosphatase</fullName>
        <ecNumber evidence="2 5">3.6.1.7</ecNumber>
    </recommendedName>
</protein>
<evidence type="ECO:0000256" key="4">
    <source>
        <dbReference type="ARBA" id="ARBA00047645"/>
    </source>
</evidence>
<dbReference type="Pfam" id="PF00708">
    <property type="entry name" value="Acylphosphatase"/>
    <property type="match status" value="1"/>
</dbReference>
<reference evidence="8" key="1">
    <citation type="submission" date="2021-06" db="EMBL/GenBank/DDBJ databases">
        <authorList>
            <person name="Hodson N. C."/>
            <person name="Mongue J. A."/>
            <person name="Jaron S. K."/>
        </authorList>
    </citation>
    <scope>NUCLEOTIDE SEQUENCE</scope>
</reference>
<evidence type="ECO:0000313" key="8">
    <source>
        <dbReference type="EMBL" id="CAG7725437.1"/>
    </source>
</evidence>
<dbReference type="FunFam" id="3.30.70.100:FF:000011">
    <property type="entry name" value="Acylphosphatase"/>
    <property type="match status" value="1"/>
</dbReference>
<dbReference type="EMBL" id="CAJVCH010121986">
    <property type="protein sequence ID" value="CAG7725437.1"/>
    <property type="molecule type" value="Genomic_DNA"/>
</dbReference>
<evidence type="ECO:0000256" key="1">
    <source>
        <dbReference type="ARBA" id="ARBA00005614"/>
    </source>
</evidence>
<keyword evidence="3 5" id="KW-0378">Hydrolase</keyword>
<dbReference type="EC" id="3.6.1.7" evidence="2 5"/>
<dbReference type="AlphaFoldDB" id="A0A8J2JQQ6"/>
<accession>A0A8J2JQQ6</accession>
<evidence type="ECO:0000313" key="9">
    <source>
        <dbReference type="Proteomes" id="UP000708208"/>
    </source>
</evidence>
<evidence type="ECO:0000256" key="2">
    <source>
        <dbReference type="ARBA" id="ARBA00012150"/>
    </source>
</evidence>
<dbReference type="Proteomes" id="UP000708208">
    <property type="component" value="Unassembled WGS sequence"/>
</dbReference>
<gene>
    <name evidence="8" type="ORF">AFUS01_LOCUS14394</name>
</gene>
<evidence type="ECO:0000256" key="6">
    <source>
        <dbReference type="RuleBase" id="RU004168"/>
    </source>
</evidence>
<evidence type="ECO:0000259" key="7">
    <source>
        <dbReference type="PROSITE" id="PS51160"/>
    </source>
</evidence>
<comment type="caution">
    <text evidence="8">The sequence shown here is derived from an EMBL/GenBank/DDBJ whole genome shotgun (WGS) entry which is preliminary data.</text>
</comment>